<dbReference type="PANTHER" id="PTHR43685:SF3">
    <property type="entry name" value="SLR2126 PROTEIN"/>
    <property type="match status" value="1"/>
</dbReference>
<dbReference type="PANTHER" id="PTHR43685">
    <property type="entry name" value="GLYCOSYLTRANSFERASE"/>
    <property type="match status" value="1"/>
</dbReference>
<dbReference type="InterPro" id="IPR029044">
    <property type="entry name" value="Nucleotide-diphossugar_trans"/>
</dbReference>
<dbReference type="InterPro" id="IPR001173">
    <property type="entry name" value="Glyco_trans_2-like"/>
</dbReference>
<evidence type="ECO:0000313" key="3">
    <source>
        <dbReference type="EMBL" id="TCK75542.1"/>
    </source>
</evidence>
<evidence type="ECO:0000256" key="1">
    <source>
        <dbReference type="SAM" id="Phobius"/>
    </source>
</evidence>
<keyword evidence="1" id="KW-1133">Transmembrane helix</keyword>
<feature type="transmembrane region" description="Helical" evidence="1">
    <location>
        <begin position="287"/>
        <end position="311"/>
    </location>
</feature>
<evidence type="ECO:0000313" key="4">
    <source>
        <dbReference type="Proteomes" id="UP000295210"/>
    </source>
</evidence>
<accession>A0A4R1LB36</accession>
<dbReference type="Pfam" id="PF00535">
    <property type="entry name" value="Glycos_transf_2"/>
    <property type="match status" value="1"/>
</dbReference>
<organism evidence="3 4">
    <name type="scientific">Acidipila rosea</name>
    <dbReference type="NCBI Taxonomy" id="768535"/>
    <lineage>
        <taxon>Bacteria</taxon>
        <taxon>Pseudomonadati</taxon>
        <taxon>Acidobacteriota</taxon>
        <taxon>Terriglobia</taxon>
        <taxon>Terriglobales</taxon>
        <taxon>Acidobacteriaceae</taxon>
        <taxon>Acidipila</taxon>
    </lineage>
</organism>
<dbReference type="InterPro" id="IPR050834">
    <property type="entry name" value="Glycosyltransf_2"/>
</dbReference>
<dbReference type="Proteomes" id="UP000295210">
    <property type="component" value="Unassembled WGS sequence"/>
</dbReference>
<dbReference type="Gene3D" id="3.90.550.10">
    <property type="entry name" value="Spore Coat Polysaccharide Biosynthesis Protein SpsA, Chain A"/>
    <property type="match status" value="1"/>
</dbReference>
<comment type="caution">
    <text evidence="3">The sequence shown here is derived from an EMBL/GenBank/DDBJ whole genome shotgun (WGS) entry which is preliminary data.</text>
</comment>
<sequence>MGFSWIWTKRVEADGTVRSPQQDNPANTNRTCVNFRGLWDEGYVPFISIVIPVRNESATLPSLLQELILQHYPKDRYEIVVADGVSNDGTAVLVKELALTASVQVRLVTNWAIRSGGGRNVGVQTAKGDIIVFIDGHCSIPSRLLLQNTASLMAMTGAQCLSRPQPLVAATSSRFGAVVANVRASWLGHGRDSLIYDMERSGFVDPTTSGASYLRAVFDRVGYYDESFDACEDCDFNLRVKKAGMLAYTDPSLAVNYVPRGSIRGLWKQMVRYGRGRIRLMRKHPDYLSLSQLAPAVLVACAVGLIPALYLPAVVGWIPATVVASFTMLILLCSLQLSLRHGVDHLWRGPLAFVCIYGGLGVGMLLEVASRKQRRVPSLA</sequence>
<name>A0A4R1LB36_9BACT</name>
<feature type="transmembrane region" description="Helical" evidence="1">
    <location>
        <begin position="351"/>
        <end position="370"/>
    </location>
</feature>
<keyword evidence="3" id="KW-0808">Transferase</keyword>
<feature type="domain" description="Glycosyltransferase 2-like" evidence="2">
    <location>
        <begin position="48"/>
        <end position="218"/>
    </location>
</feature>
<keyword evidence="1" id="KW-0812">Transmembrane</keyword>
<dbReference type="GO" id="GO:0016740">
    <property type="term" value="F:transferase activity"/>
    <property type="evidence" value="ECO:0007669"/>
    <property type="project" value="UniProtKB-KW"/>
</dbReference>
<dbReference type="EMBL" id="SMGK01000001">
    <property type="protein sequence ID" value="TCK75542.1"/>
    <property type="molecule type" value="Genomic_DNA"/>
</dbReference>
<keyword evidence="4" id="KW-1185">Reference proteome</keyword>
<feature type="transmembrane region" description="Helical" evidence="1">
    <location>
        <begin position="317"/>
        <end position="339"/>
    </location>
</feature>
<proteinExistence type="predicted"/>
<keyword evidence="1" id="KW-0472">Membrane</keyword>
<dbReference type="AlphaFoldDB" id="A0A4R1LB36"/>
<gene>
    <name evidence="3" type="ORF">C7378_0527</name>
</gene>
<dbReference type="RefSeq" id="WP_424221166.1">
    <property type="nucleotide sequence ID" value="NZ_SMGK01000001.1"/>
</dbReference>
<dbReference type="SUPFAM" id="SSF53448">
    <property type="entry name" value="Nucleotide-diphospho-sugar transferases"/>
    <property type="match status" value="1"/>
</dbReference>
<reference evidence="3 4" key="1">
    <citation type="submission" date="2019-03" db="EMBL/GenBank/DDBJ databases">
        <title>Genomic Encyclopedia of Type Strains, Phase IV (KMG-IV): sequencing the most valuable type-strain genomes for metagenomic binning, comparative biology and taxonomic classification.</title>
        <authorList>
            <person name="Goeker M."/>
        </authorList>
    </citation>
    <scope>NUCLEOTIDE SEQUENCE [LARGE SCALE GENOMIC DNA]</scope>
    <source>
        <strain evidence="3 4">DSM 103428</strain>
    </source>
</reference>
<protein>
    <submittedName>
        <fullName evidence="3">Glycosyl transferase family 2</fullName>
    </submittedName>
</protein>
<evidence type="ECO:0000259" key="2">
    <source>
        <dbReference type="Pfam" id="PF00535"/>
    </source>
</evidence>